<organism evidence="1 2">
    <name type="scientific">Paracidovorax wautersii</name>
    <dbReference type="NCBI Taxonomy" id="1177982"/>
    <lineage>
        <taxon>Bacteria</taxon>
        <taxon>Pseudomonadati</taxon>
        <taxon>Pseudomonadota</taxon>
        <taxon>Betaproteobacteria</taxon>
        <taxon>Burkholderiales</taxon>
        <taxon>Comamonadaceae</taxon>
        <taxon>Paracidovorax</taxon>
    </lineage>
</organism>
<sequence>MPDIHIHRPHQLGLPQARLAARRWADKARDKFDMECTYVEAPAPGDGGEAAAPDTLHFQRPGMQGTLQVAADGFELQAELGFLFSAFKERIEQELQAQFDKLLLQPAG</sequence>
<accession>A0ABU1I7I3</accession>
<keyword evidence="2" id="KW-1185">Reference proteome</keyword>
<evidence type="ECO:0000313" key="2">
    <source>
        <dbReference type="Proteomes" id="UP001267710"/>
    </source>
</evidence>
<dbReference type="Pfam" id="PF09650">
    <property type="entry name" value="PHA_gran_rgn"/>
    <property type="match status" value="1"/>
</dbReference>
<proteinExistence type="predicted"/>
<dbReference type="EMBL" id="JAVIZX010000001">
    <property type="protein sequence ID" value="MDR6213035.1"/>
    <property type="molecule type" value="Genomic_DNA"/>
</dbReference>
<dbReference type="Proteomes" id="UP001267710">
    <property type="component" value="Unassembled WGS sequence"/>
</dbReference>
<name>A0ABU1I7I3_9BURK</name>
<dbReference type="NCBIfam" id="TIGR02610">
    <property type="entry name" value="PHA_gran_rgn"/>
    <property type="match status" value="1"/>
</dbReference>
<reference evidence="1 2" key="1">
    <citation type="submission" date="2023-08" db="EMBL/GenBank/DDBJ databases">
        <title>Functional and genomic diversity of the sorghum phyllosphere microbiome.</title>
        <authorList>
            <person name="Shade A."/>
        </authorList>
    </citation>
    <scope>NUCLEOTIDE SEQUENCE [LARGE SCALE GENOMIC DNA]</scope>
    <source>
        <strain evidence="1 2">SORGH_AS_0335</strain>
    </source>
</reference>
<evidence type="ECO:0000313" key="1">
    <source>
        <dbReference type="EMBL" id="MDR6213035.1"/>
    </source>
</evidence>
<comment type="caution">
    <text evidence="1">The sequence shown here is derived from an EMBL/GenBank/DDBJ whole genome shotgun (WGS) entry which is preliminary data.</text>
</comment>
<gene>
    <name evidence="1" type="ORF">QE399_000724</name>
</gene>
<protein>
    <submittedName>
        <fullName evidence="1">Polyhydroxyalkanoate system protein</fullName>
    </submittedName>
</protein>
<dbReference type="InterPro" id="IPR013433">
    <property type="entry name" value="PHA_gran_rgn"/>
</dbReference>
<dbReference type="RefSeq" id="WP_309826181.1">
    <property type="nucleotide sequence ID" value="NZ_JAVIZX010000001.1"/>
</dbReference>